<dbReference type="PANTHER" id="PTHR32251:SF23">
    <property type="entry name" value="3-OXO-5-ALPHA-STEROID 4-DEHYDROGENASE (DUF1295)"/>
    <property type="match status" value="1"/>
</dbReference>
<dbReference type="PANTHER" id="PTHR32251">
    <property type="entry name" value="3-OXO-5-ALPHA-STEROID 4-DEHYDROGENASE"/>
    <property type="match status" value="1"/>
</dbReference>
<reference evidence="2" key="1">
    <citation type="submission" date="2021-02" db="EMBL/GenBank/DDBJ databases">
        <authorList>
            <person name="Dougan E. K."/>
            <person name="Rhodes N."/>
            <person name="Thang M."/>
            <person name="Chan C."/>
        </authorList>
    </citation>
    <scope>NUCLEOTIDE SEQUENCE</scope>
</reference>
<dbReference type="Proteomes" id="UP000604046">
    <property type="component" value="Unassembled WGS sequence"/>
</dbReference>
<name>A0A812KS29_9DINO</name>
<feature type="transmembrane region" description="Helical" evidence="1">
    <location>
        <begin position="187"/>
        <end position="206"/>
    </location>
</feature>
<dbReference type="Pfam" id="PF06966">
    <property type="entry name" value="DUF1295"/>
    <property type="match status" value="1"/>
</dbReference>
<keyword evidence="3" id="KW-1185">Reference proteome</keyword>
<keyword evidence="1" id="KW-0472">Membrane</keyword>
<evidence type="ECO:0008006" key="4">
    <source>
        <dbReference type="Google" id="ProtNLM"/>
    </source>
</evidence>
<evidence type="ECO:0000256" key="1">
    <source>
        <dbReference type="SAM" id="Phobius"/>
    </source>
</evidence>
<dbReference type="Gene3D" id="1.20.120.1630">
    <property type="match status" value="1"/>
</dbReference>
<dbReference type="GO" id="GO:0016020">
    <property type="term" value="C:membrane"/>
    <property type="evidence" value="ECO:0007669"/>
    <property type="project" value="TreeGrafter"/>
</dbReference>
<keyword evidence="1" id="KW-0812">Transmembrane</keyword>
<dbReference type="AlphaFoldDB" id="A0A812KS29"/>
<comment type="caution">
    <text evidence="2">The sequence shown here is derived from an EMBL/GenBank/DDBJ whole genome shotgun (WGS) entry which is preliminary data.</text>
</comment>
<keyword evidence="1" id="KW-1133">Transmembrane helix</keyword>
<feature type="transmembrane region" description="Helical" evidence="1">
    <location>
        <begin position="281"/>
        <end position="299"/>
    </location>
</feature>
<feature type="transmembrane region" description="Helical" evidence="1">
    <location>
        <begin position="226"/>
        <end position="246"/>
    </location>
</feature>
<organism evidence="2 3">
    <name type="scientific">Symbiodinium natans</name>
    <dbReference type="NCBI Taxonomy" id="878477"/>
    <lineage>
        <taxon>Eukaryota</taxon>
        <taxon>Sar</taxon>
        <taxon>Alveolata</taxon>
        <taxon>Dinophyceae</taxon>
        <taxon>Suessiales</taxon>
        <taxon>Symbiodiniaceae</taxon>
        <taxon>Symbiodinium</taxon>
    </lineage>
</organism>
<gene>
    <name evidence="2" type="ORF">SNAT2548_LOCUS9766</name>
</gene>
<evidence type="ECO:0000313" key="2">
    <source>
        <dbReference type="EMBL" id="CAE7233514.1"/>
    </source>
</evidence>
<sequence length="363" mass="41519">MTTKTGSTELRHVVDGCLGGEVHVAFKMQRGEQFESYLSQSGGLLQLSTVHYVWYAYTSAQTCLADPLRVLAHPWSADPWGRTIVFVDAFALFMWFISLRTLPATGTSDPSIVDRLWSLMPWIYCWHWFGASCVHGFNPRLFIMTVIASIWGFRLTYNFWIKGGFSGGEDYRWAVIRRWYPGWKWEVFNLVFICLFQQCAILAFSAPAVAALQSEKPLTWLDALSAVLYLLLCLGEAVADAQMFAFQTEKYRRRAAGEEMGPYAKGFIQTGLWAWSRHPNYFCEVTMWWVFYLFSIPATGKALNWTIWGPLFLSGLFLIPGASLDITESLSSSKYPEYARYQQHVSKFFPLPPRRKEGLLAEA</sequence>
<dbReference type="OrthoDB" id="201504at2759"/>
<protein>
    <recommendedName>
        <fullName evidence="4">Steroid 5-alpha reductase C-terminal domain-containing protein</fullName>
    </recommendedName>
</protein>
<dbReference type="EMBL" id="CAJNDS010000780">
    <property type="protein sequence ID" value="CAE7233514.1"/>
    <property type="molecule type" value="Genomic_DNA"/>
</dbReference>
<accession>A0A812KS29</accession>
<proteinExistence type="predicted"/>
<dbReference type="InterPro" id="IPR010721">
    <property type="entry name" value="UstE-like"/>
</dbReference>
<evidence type="ECO:0000313" key="3">
    <source>
        <dbReference type="Proteomes" id="UP000604046"/>
    </source>
</evidence>